<protein>
    <submittedName>
        <fullName evidence="1">Uncharacterized protein</fullName>
    </submittedName>
</protein>
<name>A0AAE2CRC3_9LAMI</name>
<keyword evidence="2" id="KW-1185">Reference proteome</keyword>
<evidence type="ECO:0000313" key="1">
    <source>
        <dbReference type="EMBL" id="KAK4431643.1"/>
    </source>
</evidence>
<dbReference type="Proteomes" id="UP001293254">
    <property type="component" value="Unassembled WGS sequence"/>
</dbReference>
<dbReference type="EMBL" id="JACGWO010000003">
    <property type="protein sequence ID" value="KAK4431643.1"/>
    <property type="molecule type" value="Genomic_DNA"/>
</dbReference>
<organism evidence="1 2">
    <name type="scientific">Sesamum alatum</name>
    <dbReference type="NCBI Taxonomy" id="300844"/>
    <lineage>
        <taxon>Eukaryota</taxon>
        <taxon>Viridiplantae</taxon>
        <taxon>Streptophyta</taxon>
        <taxon>Embryophyta</taxon>
        <taxon>Tracheophyta</taxon>
        <taxon>Spermatophyta</taxon>
        <taxon>Magnoliopsida</taxon>
        <taxon>eudicotyledons</taxon>
        <taxon>Gunneridae</taxon>
        <taxon>Pentapetalae</taxon>
        <taxon>asterids</taxon>
        <taxon>lamiids</taxon>
        <taxon>Lamiales</taxon>
        <taxon>Pedaliaceae</taxon>
        <taxon>Sesamum</taxon>
    </lineage>
</organism>
<dbReference type="AlphaFoldDB" id="A0AAE2CRC3"/>
<proteinExistence type="predicted"/>
<comment type="caution">
    <text evidence="1">The sequence shown here is derived from an EMBL/GenBank/DDBJ whole genome shotgun (WGS) entry which is preliminary data.</text>
</comment>
<accession>A0AAE2CRC3</accession>
<gene>
    <name evidence="1" type="ORF">Salat_0926400</name>
</gene>
<reference evidence="1" key="1">
    <citation type="submission" date="2020-06" db="EMBL/GenBank/DDBJ databases">
        <authorList>
            <person name="Li T."/>
            <person name="Hu X."/>
            <person name="Zhang T."/>
            <person name="Song X."/>
            <person name="Zhang H."/>
            <person name="Dai N."/>
            <person name="Sheng W."/>
            <person name="Hou X."/>
            <person name="Wei L."/>
        </authorList>
    </citation>
    <scope>NUCLEOTIDE SEQUENCE</scope>
    <source>
        <strain evidence="1">3651</strain>
        <tissue evidence="1">Leaf</tissue>
    </source>
</reference>
<reference evidence="1" key="2">
    <citation type="journal article" date="2024" name="Plant">
        <title>Genomic evolution and insights into agronomic trait innovations of Sesamum species.</title>
        <authorList>
            <person name="Miao H."/>
            <person name="Wang L."/>
            <person name="Qu L."/>
            <person name="Liu H."/>
            <person name="Sun Y."/>
            <person name="Le M."/>
            <person name="Wang Q."/>
            <person name="Wei S."/>
            <person name="Zheng Y."/>
            <person name="Lin W."/>
            <person name="Duan Y."/>
            <person name="Cao H."/>
            <person name="Xiong S."/>
            <person name="Wang X."/>
            <person name="Wei L."/>
            <person name="Li C."/>
            <person name="Ma Q."/>
            <person name="Ju M."/>
            <person name="Zhao R."/>
            <person name="Li G."/>
            <person name="Mu C."/>
            <person name="Tian Q."/>
            <person name="Mei H."/>
            <person name="Zhang T."/>
            <person name="Gao T."/>
            <person name="Zhang H."/>
        </authorList>
    </citation>
    <scope>NUCLEOTIDE SEQUENCE</scope>
    <source>
        <strain evidence="1">3651</strain>
    </source>
</reference>
<evidence type="ECO:0000313" key="2">
    <source>
        <dbReference type="Proteomes" id="UP001293254"/>
    </source>
</evidence>
<sequence>MSKPRNDASSICGARLVLLPSHRTTLVTCAWHYTLPLCIMPDRHCLEAAFTPRRIHHSLDGSPRPFQYLPAAVSPSTVSHTLMLALDLCCLQLVGRISPERCWRRLSLRSWLYVLTARYDALTHTVMTVQLLRVSGLRATVQRFGNGGWIVRFSHRAKKCLVVQMLEEISGIEPSPESNIRRWIGATTMIVSRLEDLLEACCSH</sequence>